<dbReference type="PANTHER" id="PTHR13308:SF40">
    <property type="entry name" value="NEDD4-BINDING PROTEIN 2-LIKE 1"/>
    <property type="match status" value="1"/>
</dbReference>
<proteinExistence type="predicted"/>
<dbReference type="PANTHER" id="PTHR13308">
    <property type="entry name" value="NEDD4-BINDING PROTEIN 2-LIKE 1"/>
    <property type="match status" value="1"/>
</dbReference>
<dbReference type="SUPFAM" id="SSF52540">
    <property type="entry name" value="P-loop containing nucleoside triphosphate hydrolases"/>
    <property type="match status" value="1"/>
</dbReference>
<dbReference type="Pfam" id="PF13671">
    <property type="entry name" value="AAA_33"/>
    <property type="match status" value="1"/>
</dbReference>
<accession>A0AAF0FJE8</accession>
<name>A0AAF0FJE8_9CAUD</name>
<protein>
    <submittedName>
        <fullName evidence="1">ATPase</fullName>
    </submittedName>
</protein>
<gene>
    <name evidence="1" type="ORF">ParaMal1_00027</name>
</gene>
<dbReference type="InterPro" id="IPR026302">
    <property type="entry name" value="NEDD4-bd_p2"/>
</dbReference>
<evidence type="ECO:0000313" key="2">
    <source>
        <dbReference type="Proteomes" id="UP001216172"/>
    </source>
</evidence>
<dbReference type="InterPro" id="IPR027417">
    <property type="entry name" value="P-loop_NTPase"/>
</dbReference>
<keyword evidence="2" id="KW-1185">Reference proteome</keyword>
<dbReference type="Gene3D" id="3.40.50.300">
    <property type="entry name" value="P-loop containing nucleotide triphosphate hydrolases"/>
    <property type="match status" value="1"/>
</dbReference>
<dbReference type="Proteomes" id="UP001216172">
    <property type="component" value="Segment"/>
</dbReference>
<organism evidence="1 2">
    <name type="scientific">Paracoccus phage ParMal1</name>
    <dbReference type="NCBI Taxonomy" id="3032416"/>
    <lineage>
        <taxon>Viruses</taxon>
        <taxon>Duplodnaviria</taxon>
        <taxon>Heunggongvirae</taxon>
        <taxon>Uroviricota</taxon>
        <taxon>Caudoviricetes</taxon>
        <taxon>Autographivirales</taxon>
        <taxon>Autographivirales incertae sedis</taxon>
        <taxon>Mallvirus</taxon>
        <taxon>Mallvirus ParMal1</taxon>
    </lineage>
</organism>
<reference evidence="1" key="1">
    <citation type="submission" date="2023-02" db="EMBL/GenBank/DDBJ databases">
        <authorList>
            <person name="Rihtman B."/>
        </authorList>
    </citation>
    <scope>NUCLEOTIDE SEQUENCE</scope>
</reference>
<evidence type="ECO:0000313" key="1">
    <source>
        <dbReference type="EMBL" id="WFG40911.1"/>
    </source>
</evidence>
<dbReference type="EMBL" id="OQ376858">
    <property type="protein sequence ID" value="WFG40911.1"/>
    <property type="molecule type" value="Genomic_DNA"/>
</dbReference>
<sequence>MKPTLYIIRGLPGSGKSTLAAHIVSGYAERDLNAITVEAEQFFVSSNGHKETYSFDRRFLGAAHDECYGRTMRYLRSGYSVVVANTFSTQREVDRYLTGLERTGMNKTVDVQIIKCVGKFRSPHRVPSRAIEKMKDRWQDVPNEVTFNGDLA</sequence>